<dbReference type="Pfam" id="PF00563">
    <property type="entry name" value="EAL"/>
    <property type="match status" value="1"/>
</dbReference>
<dbReference type="Proteomes" id="UP000218765">
    <property type="component" value="Chromosome"/>
</dbReference>
<dbReference type="Gene3D" id="3.20.20.450">
    <property type="entry name" value="EAL domain"/>
    <property type="match status" value="1"/>
</dbReference>
<dbReference type="PIRSF" id="PIRSF003180">
    <property type="entry name" value="DiGMPpdiest_YuxH"/>
    <property type="match status" value="1"/>
</dbReference>
<organism evidence="3 4">
    <name type="scientific">Thiohalobacter thiocyanaticus</name>
    <dbReference type="NCBI Taxonomy" id="585455"/>
    <lineage>
        <taxon>Bacteria</taxon>
        <taxon>Pseudomonadati</taxon>
        <taxon>Pseudomonadota</taxon>
        <taxon>Gammaproteobacteria</taxon>
        <taxon>Thiohalobacterales</taxon>
        <taxon>Thiohalobacteraceae</taxon>
        <taxon>Thiohalobacter</taxon>
    </lineage>
</organism>
<dbReference type="SMART" id="SM00052">
    <property type="entry name" value="EAL"/>
    <property type="match status" value="1"/>
</dbReference>
<dbReference type="PROSITE" id="PS50883">
    <property type="entry name" value="EAL"/>
    <property type="match status" value="1"/>
</dbReference>
<dbReference type="Pfam" id="PF08668">
    <property type="entry name" value="HDOD"/>
    <property type="match status" value="1"/>
</dbReference>
<dbReference type="PROSITE" id="PS51833">
    <property type="entry name" value="HDOD"/>
    <property type="match status" value="1"/>
</dbReference>
<reference evidence="3 4" key="1">
    <citation type="submission" date="2017-05" db="EMBL/GenBank/DDBJ databases">
        <title>Thiocyanate degradation by Thiohalobacter thiocyanaticus FOKN1.</title>
        <authorList>
            <person name="Oshiki M."/>
            <person name="Fukushima T."/>
            <person name="Kawano S."/>
            <person name="Nakagawa J."/>
        </authorList>
    </citation>
    <scope>NUCLEOTIDE SEQUENCE [LARGE SCALE GENOMIC DNA]</scope>
    <source>
        <strain evidence="3 4">FOKN1</strain>
    </source>
</reference>
<evidence type="ECO:0000259" key="1">
    <source>
        <dbReference type="PROSITE" id="PS50883"/>
    </source>
</evidence>
<dbReference type="PANTHER" id="PTHR33525:SF4">
    <property type="entry name" value="CYCLIC DI-GMP PHOSPHODIESTERASE CDGJ"/>
    <property type="match status" value="1"/>
</dbReference>
<dbReference type="SUPFAM" id="SSF141868">
    <property type="entry name" value="EAL domain-like"/>
    <property type="match status" value="1"/>
</dbReference>
<name>A0A1Z4VUU8_9GAMM</name>
<evidence type="ECO:0000259" key="2">
    <source>
        <dbReference type="PROSITE" id="PS51833"/>
    </source>
</evidence>
<dbReference type="InterPro" id="IPR001633">
    <property type="entry name" value="EAL_dom"/>
</dbReference>
<dbReference type="KEGG" id="ttc:FOKN1_3040"/>
<protein>
    <submittedName>
        <fullName evidence="3">Diguanylate phosphodiesterase</fullName>
    </submittedName>
</protein>
<sequence>MQDIYIGRQPIYDRNLNVYAYELLFRSGLENAAMFSDGDRATSHVINNAFLEFGLEKLVGRHRAFINLTRAFLTGEWQLPFPKDRIVLEVLEDIEPDAAVIGAVRELRRSGHTLALDDFLYHDKLRPLIEHADIIKIDLMAVPDGELVAHLDQLRGYPVHLLAEKIETLEQFEQCRELGFDYFQGYFLSRPQVISGQAVPASGLATVRLLAQLQDPDVTPEELEALISQDLGLSYKLLRYINSAFFALPRKVDSIRQAVVYLGNRTIKTWATLLVFCGVEDRPTDLMTIAMLRARMCQLLAEKTGDAEPEIYFTAGLFSALEALLGMPLDQILEALPLSDTLKAALLHHQGAIGEALSCVLAYERTQWDSAQFRDLTPAGITEAYVEAARWADETTELLLGTTN</sequence>
<proteinExistence type="predicted"/>
<dbReference type="InterPro" id="IPR013976">
    <property type="entry name" value="HDOD"/>
</dbReference>
<feature type="domain" description="HDOD" evidence="2">
    <location>
        <begin position="199"/>
        <end position="384"/>
    </location>
</feature>
<feature type="domain" description="EAL" evidence="1">
    <location>
        <begin position="1"/>
        <end position="205"/>
    </location>
</feature>
<gene>
    <name evidence="3" type="ORF">FOKN1_3040</name>
</gene>
<evidence type="ECO:0000313" key="3">
    <source>
        <dbReference type="EMBL" id="BAZ95397.1"/>
    </source>
</evidence>
<dbReference type="InterPro" id="IPR052340">
    <property type="entry name" value="RNase_Y/CdgJ"/>
</dbReference>
<dbReference type="RefSeq" id="WP_096367384.1">
    <property type="nucleotide sequence ID" value="NZ_AP018052.1"/>
</dbReference>
<accession>A0A1Z4VUU8</accession>
<keyword evidence="4" id="KW-1185">Reference proteome</keyword>
<dbReference type="EMBL" id="AP018052">
    <property type="protein sequence ID" value="BAZ95397.1"/>
    <property type="molecule type" value="Genomic_DNA"/>
</dbReference>
<dbReference type="PANTHER" id="PTHR33525">
    <property type="match status" value="1"/>
</dbReference>
<dbReference type="Gene3D" id="1.10.3210.10">
    <property type="entry name" value="Hypothetical protein af1432"/>
    <property type="match status" value="1"/>
</dbReference>
<dbReference type="SUPFAM" id="SSF109604">
    <property type="entry name" value="HD-domain/PDEase-like"/>
    <property type="match status" value="1"/>
</dbReference>
<dbReference type="OrthoDB" id="9804751at2"/>
<evidence type="ECO:0000313" key="4">
    <source>
        <dbReference type="Proteomes" id="UP000218765"/>
    </source>
</evidence>
<dbReference type="AlphaFoldDB" id="A0A1Z4VUU8"/>
<dbReference type="InterPro" id="IPR014408">
    <property type="entry name" value="dGMP_Pdiesterase_EAL/HD-GYP"/>
</dbReference>
<dbReference type="InterPro" id="IPR035919">
    <property type="entry name" value="EAL_sf"/>
</dbReference>